<sequence length="320" mass="33572">MMAGKYLVALGSAAIAVVCAGPALADTRSGVIAWNAGDYSAAVREWQAPAAQGDANAQFNLAQAYRYGRGVSQDLTRAEEYYAAAAASGHEDAADLYGILLFQRGAEAEALPYLRTAARRGNTAARYFLSLAHFNGDVAEKDWPLAYALASLADVGGLTQATRALGRMDPYLSAEQKREALMLAEQIGESELAPKRDIALMAIASGAAADPTRQVQVPARTASPAPATAPPAVATPTRTAATDRTAGQWKVQLGAFGVPGNVGRMWNSVAALPEIEGRERIEKPAGRLTILQAGGYASRSEANAACAALKRRGHDCLVTR</sequence>
<keyword evidence="1" id="KW-0732">Signal</keyword>
<dbReference type="Gene3D" id="1.25.40.10">
    <property type="entry name" value="Tetratricopeptide repeat domain"/>
    <property type="match status" value="1"/>
</dbReference>
<proteinExistence type="predicted"/>
<dbReference type="Gene3D" id="3.30.70.1070">
    <property type="entry name" value="Sporulation related repeat"/>
    <property type="match status" value="1"/>
</dbReference>
<dbReference type="Proteomes" id="UP000824321">
    <property type="component" value="Chromosome"/>
</dbReference>
<evidence type="ECO:0000256" key="1">
    <source>
        <dbReference type="SAM" id="SignalP"/>
    </source>
</evidence>
<dbReference type="PANTHER" id="PTHR45011">
    <property type="entry name" value="DAP3-BINDING CELL DEATH ENHANCER 1"/>
    <property type="match status" value="1"/>
</dbReference>
<dbReference type="InterPro" id="IPR011990">
    <property type="entry name" value="TPR-like_helical_dom_sf"/>
</dbReference>
<organism evidence="3 4">
    <name type="scientific">Qipengyuania gelatinilytica</name>
    <dbReference type="NCBI Taxonomy" id="2867231"/>
    <lineage>
        <taxon>Bacteria</taxon>
        <taxon>Pseudomonadati</taxon>
        <taxon>Pseudomonadota</taxon>
        <taxon>Alphaproteobacteria</taxon>
        <taxon>Sphingomonadales</taxon>
        <taxon>Erythrobacteraceae</taxon>
        <taxon>Qipengyuania</taxon>
    </lineage>
</organism>
<evidence type="ECO:0000313" key="3">
    <source>
        <dbReference type="EMBL" id="QZD96591.1"/>
    </source>
</evidence>
<gene>
    <name evidence="3" type="ORF">K3136_11545</name>
</gene>
<feature type="signal peptide" evidence="1">
    <location>
        <begin position="1"/>
        <end position="25"/>
    </location>
</feature>
<dbReference type="InterPro" id="IPR052748">
    <property type="entry name" value="ISR_Activator"/>
</dbReference>
<dbReference type="EMBL" id="CP081294">
    <property type="protein sequence ID" value="QZD96591.1"/>
    <property type="molecule type" value="Genomic_DNA"/>
</dbReference>
<dbReference type="PANTHER" id="PTHR45011:SF1">
    <property type="entry name" value="DAP3-BINDING CELL DEATH ENHANCER 1"/>
    <property type="match status" value="1"/>
</dbReference>
<protein>
    <submittedName>
        <fullName evidence="3">SPOR domain-containing protein</fullName>
    </submittedName>
</protein>
<dbReference type="PROSITE" id="PS51724">
    <property type="entry name" value="SPOR"/>
    <property type="match status" value="1"/>
</dbReference>
<accession>A0ABX9A5M9</accession>
<dbReference type="Pfam" id="PF08238">
    <property type="entry name" value="Sel1"/>
    <property type="match status" value="2"/>
</dbReference>
<dbReference type="InterPro" id="IPR007730">
    <property type="entry name" value="SPOR-like_dom"/>
</dbReference>
<evidence type="ECO:0000313" key="4">
    <source>
        <dbReference type="Proteomes" id="UP000824321"/>
    </source>
</evidence>
<dbReference type="InterPro" id="IPR036680">
    <property type="entry name" value="SPOR-like_sf"/>
</dbReference>
<evidence type="ECO:0000259" key="2">
    <source>
        <dbReference type="PROSITE" id="PS51724"/>
    </source>
</evidence>
<feature type="domain" description="SPOR" evidence="2">
    <location>
        <begin position="243"/>
        <end position="320"/>
    </location>
</feature>
<dbReference type="Pfam" id="PF05036">
    <property type="entry name" value="SPOR"/>
    <property type="match status" value="1"/>
</dbReference>
<reference evidence="3 4" key="1">
    <citation type="submission" date="2021-08" db="EMBL/GenBank/DDBJ databases">
        <title>Comparative Genomics Analysis of the Genus Qipengyuania Reveals Extensive Genetic Diversity and Metabolic Versatility, Including the Description of Fifteen Novel Species.</title>
        <authorList>
            <person name="Liu Y."/>
        </authorList>
    </citation>
    <scope>NUCLEOTIDE SEQUENCE [LARGE SCALE GENOMIC DNA]</scope>
    <source>
        <strain evidence="3 4">1NDH1</strain>
    </source>
</reference>
<keyword evidence="4" id="KW-1185">Reference proteome</keyword>
<dbReference type="SMART" id="SM00671">
    <property type="entry name" value="SEL1"/>
    <property type="match status" value="2"/>
</dbReference>
<dbReference type="InterPro" id="IPR006597">
    <property type="entry name" value="Sel1-like"/>
</dbReference>
<dbReference type="SUPFAM" id="SSF110997">
    <property type="entry name" value="Sporulation related repeat"/>
    <property type="match status" value="1"/>
</dbReference>
<dbReference type="SUPFAM" id="SSF81901">
    <property type="entry name" value="HCP-like"/>
    <property type="match status" value="1"/>
</dbReference>
<feature type="chain" id="PRO_5046917312" evidence="1">
    <location>
        <begin position="26"/>
        <end position="320"/>
    </location>
</feature>
<name>A0ABX9A5M9_9SPHN</name>